<proteinExistence type="predicted"/>
<name>A0A7C5SVQ5_9AQUI</name>
<dbReference type="AlphaFoldDB" id="A0A7C5SVQ5"/>
<accession>A0A7C5SVQ5</accession>
<gene>
    <name evidence="1" type="ORF">ENN04_00830</name>
</gene>
<dbReference type="EMBL" id="DSAC01000011">
    <property type="protein sequence ID" value="HHO73167.1"/>
    <property type="molecule type" value="Genomic_DNA"/>
</dbReference>
<comment type="caution">
    <text evidence="1">The sequence shown here is derived from an EMBL/GenBank/DDBJ whole genome shotgun (WGS) entry which is preliminary data.</text>
</comment>
<reference evidence="1" key="1">
    <citation type="journal article" date="2020" name="mSystems">
        <title>Genome- and Community-Level Interaction Insights into Carbon Utilization and Element Cycling Functions of Hydrothermarchaeota in Hydrothermal Sediment.</title>
        <authorList>
            <person name="Zhou Z."/>
            <person name="Liu Y."/>
            <person name="Xu W."/>
            <person name="Pan J."/>
            <person name="Luo Z.H."/>
            <person name="Li M."/>
        </authorList>
    </citation>
    <scope>NUCLEOTIDE SEQUENCE [LARGE SCALE GENOMIC DNA]</scope>
    <source>
        <strain evidence="1">SpSt-114</strain>
    </source>
</reference>
<organism evidence="1">
    <name type="scientific">Thermocrinis ruber</name>
    <dbReference type="NCBI Taxonomy" id="75906"/>
    <lineage>
        <taxon>Bacteria</taxon>
        <taxon>Pseudomonadati</taxon>
        <taxon>Aquificota</taxon>
        <taxon>Aquificia</taxon>
        <taxon>Aquificales</taxon>
        <taxon>Aquificaceae</taxon>
        <taxon>Thermocrinis</taxon>
    </lineage>
</organism>
<sequence length="82" mass="9911">MKRSEKYIKYGVKLEDRYLIYEEENRKVAIPYSHMAFLYVSKNNLVIQTDSVERIVIKLDTEDTANELFEDILVYIERLYLK</sequence>
<evidence type="ECO:0000313" key="1">
    <source>
        <dbReference type="EMBL" id="HHO73167.1"/>
    </source>
</evidence>
<protein>
    <submittedName>
        <fullName evidence="1">Uncharacterized protein</fullName>
    </submittedName>
</protein>